<dbReference type="PROSITE" id="PS52050">
    <property type="entry name" value="WYL"/>
    <property type="match status" value="1"/>
</dbReference>
<dbReference type="Pfam" id="PF13280">
    <property type="entry name" value="WYL"/>
    <property type="match status" value="1"/>
</dbReference>
<dbReference type="RefSeq" id="WP_203986551.1">
    <property type="nucleotide sequence ID" value="NZ_BOPG01000003.1"/>
</dbReference>
<dbReference type="AlphaFoldDB" id="A0A8J4DW11"/>
<organism evidence="3 4">
    <name type="scientific">Virgisporangium aurantiacum</name>
    <dbReference type="NCBI Taxonomy" id="175570"/>
    <lineage>
        <taxon>Bacteria</taxon>
        <taxon>Bacillati</taxon>
        <taxon>Actinomycetota</taxon>
        <taxon>Actinomycetes</taxon>
        <taxon>Micromonosporales</taxon>
        <taxon>Micromonosporaceae</taxon>
        <taxon>Virgisporangium</taxon>
    </lineage>
</organism>
<dbReference type="Proteomes" id="UP000612585">
    <property type="component" value="Unassembled WGS sequence"/>
</dbReference>
<gene>
    <name evidence="3" type="ORF">Vau01_004910</name>
</gene>
<feature type="domain" description="Helicase XPB/Ssl2 N-terminal" evidence="2">
    <location>
        <begin position="481"/>
        <end position="597"/>
    </location>
</feature>
<name>A0A8J4DW11_9ACTN</name>
<evidence type="ECO:0000259" key="2">
    <source>
        <dbReference type="Pfam" id="PF13625"/>
    </source>
</evidence>
<evidence type="ECO:0000313" key="3">
    <source>
        <dbReference type="EMBL" id="GIJ52975.1"/>
    </source>
</evidence>
<accession>A0A8J4DW11</accession>
<evidence type="ECO:0008006" key="5">
    <source>
        <dbReference type="Google" id="ProtNLM"/>
    </source>
</evidence>
<protein>
    <recommendedName>
        <fullName evidence="5">Helicase conserved C-terminal domain-containing protein</fullName>
    </recommendedName>
</protein>
<dbReference type="Pfam" id="PF13625">
    <property type="entry name" value="Helicase_C_3"/>
    <property type="match status" value="1"/>
</dbReference>
<dbReference type="InterPro" id="IPR026881">
    <property type="entry name" value="WYL_dom"/>
</dbReference>
<keyword evidence="4" id="KW-1185">Reference proteome</keyword>
<feature type="domain" description="WYL" evidence="1">
    <location>
        <begin position="688"/>
        <end position="745"/>
    </location>
</feature>
<sequence>MSRWLRGLAPAELAGILVRRPESAAAPTLRDLSDLAGRLSQHHHVHATLRGLCAPAVQLAEAAQAMLAPGAGSVARDDLANLLGCAGDDPEFTAALEVLYQRALAWPVGDQVVLVGPLRSGFEFPLGLGRPAATLFEGRPVDEVRRVGERIGLRLAGRNKQAAIDAVAERLGDAEVVRELVDTAPDEVAAFLREVTASGPQVEGEFGYLPDGLRWAVERGLLVSDGWERAEMPREVSLALRGPGWHAPFVPRPPLPPLAVADAAAVEREAAAAATALLSTVTAVLDAAPFALLKAGGVGAREIKRVSKETGASEFEVGLVIELASGAGVLAGTFDEALPSTEFDAWAAEPPAVRLATLVEAWYERPRERTRSVPFRSEYGIAGTEGLRHTLLAVLGEVGGALPASGSLLIPLLTWHAPLALDLPGEEPATVVLRLWRETVALGLVARGAISPLGRAVLDGTDLVAAAQALVTEPAEQATFQADLTAVVSGTPSVTLSRLLDSCAVREARGAASVWRFTPASVRAALDGGATPDGLVESLRAAGTVPQAVDYLIHDVARRHGSLRVRAVGCVLHGLDPALLAEVVADRRLAALGLAALNPTVLASTRPPAETLAALRAAGYAPVAEDATGEVLVDVPAQRRAERPATVRRVRRRTPSVRPADAAALAKRLISAQDPPEEAPPEAGDIFDDAIANELPVHIEYVNKRGERSSRLINPTEIVDDRILLAWCHLRNEERAFALNRILSVSRP</sequence>
<comment type="caution">
    <text evidence="3">The sequence shown here is derived from an EMBL/GenBank/DDBJ whole genome shotgun (WGS) entry which is preliminary data.</text>
</comment>
<evidence type="ECO:0000313" key="4">
    <source>
        <dbReference type="Proteomes" id="UP000612585"/>
    </source>
</evidence>
<evidence type="ECO:0000259" key="1">
    <source>
        <dbReference type="Pfam" id="PF13280"/>
    </source>
</evidence>
<reference evidence="3" key="1">
    <citation type="submission" date="2021-01" db="EMBL/GenBank/DDBJ databases">
        <title>Whole genome shotgun sequence of Virgisporangium aurantiacum NBRC 16421.</title>
        <authorList>
            <person name="Komaki H."/>
            <person name="Tamura T."/>
        </authorList>
    </citation>
    <scope>NUCLEOTIDE SEQUENCE</scope>
    <source>
        <strain evidence="3">NBRC 16421</strain>
    </source>
</reference>
<dbReference type="InterPro" id="IPR032830">
    <property type="entry name" value="XPB/Ssl2_N"/>
</dbReference>
<proteinExistence type="predicted"/>
<dbReference type="EMBL" id="BOPG01000003">
    <property type="protein sequence ID" value="GIJ52975.1"/>
    <property type="molecule type" value="Genomic_DNA"/>
</dbReference>